<evidence type="ECO:0000256" key="5">
    <source>
        <dbReference type="ARBA" id="ARBA00022781"/>
    </source>
</evidence>
<dbReference type="EMBL" id="SMAA01000004">
    <property type="protein sequence ID" value="TCS80523.1"/>
    <property type="molecule type" value="Genomic_DNA"/>
</dbReference>
<keyword evidence="6 10" id="KW-0406">Ion transport</keyword>
<comment type="function">
    <text evidence="1 10">Produces ATP from ADP in the presence of a proton gradient across the membrane. The gamma chain is believed to be important in regulating ATPase activity and the flow of protons through the CF(0) complex.</text>
</comment>
<sequence>MANLQDIRHRIKSVKNIQQITKAMKMVASARLRRAQAAAVANKPYAEKMYQVINEVASNTNGVSHPLLEKHDSGKTLFVILASDKGLAGAYSSNVFKEAKIHITGTNEAQNFAIEHKKAATESGDKATLALAMQQKPAEANTEKLLEKAILQTVAKDDLDIISIGRKTTEHFRTNGYNVIKNYVGFSERPKYENARAIATEITTLFTEGKYKDVYMIYTRFVSAISAIPETVKLLPFTNTDAGSANTQQVEYIYEPSAETVLGFLLPQYFVTMIYAALLQAAASELSSRMTAMSNATDNAQDLMSRLDLHYNKVRQANITREITEIVGGAEALK</sequence>
<dbReference type="NCBIfam" id="TIGR01146">
    <property type="entry name" value="ATPsyn_F1gamma"/>
    <property type="match status" value="1"/>
</dbReference>
<evidence type="ECO:0000313" key="11">
    <source>
        <dbReference type="EMBL" id="TCS80523.1"/>
    </source>
</evidence>
<keyword evidence="4 10" id="KW-0813">Transport</keyword>
<dbReference type="PANTHER" id="PTHR11693">
    <property type="entry name" value="ATP SYNTHASE GAMMA CHAIN"/>
    <property type="match status" value="1"/>
</dbReference>
<dbReference type="PANTHER" id="PTHR11693:SF22">
    <property type="entry name" value="ATP SYNTHASE SUBUNIT GAMMA, MITOCHONDRIAL"/>
    <property type="match status" value="1"/>
</dbReference>
<dbReference type="InterPro" id="IPR023632">
    <property type="entry name" value="ATP_synth_F1_gsu_CS"/>
</dbReference>
<evidence type="ECO:0000256" key="4">
    <source>
        <dbReference type="ARBA" id="ARBA00022448"/>
    </source>
</evidence>
<dbReference type="GO" id="GO:0045259">
    <property type="term" value="C:proton-transporting ATP synthase complex"/>
    <property type="evidence" value="ECO:0007669"/>
    <property type="project" value="UniProtKB-KW"/>
</dbReference>
<dbReference type="HAMAP" id="MF_00815">
    <property type="entry name" value="ATP_synth_gamma_bact"/>
    <property type="match status" value="1"/>
</dbReference>
<evidence type="ECO:0000256" key="6">
    <source>
        <dbReference type="ARBA" id="ARBA00023065"/>
    </source>
</evidence>
<dbReference type="Proteomes" id="UP000295188">
    <property type="component" value="Unassembled WGS sequence"/>
</dbReference>
<comment type="caution">
    <text evidence="11">The sequence shown here is derived from an EMBL/GenBank/DDBJ whole genome shotgun (WGS) entry which is preliminary data.</text>
</comment>
<accession>A0A4R3KC42</accession>
<evidence type="ECO:0000256" key="8">
    <source>
        <dbReference type="ARBA" id="ARBA00023196"/>
    </source>
</evidence>
<dbReference type="GO" id="GO:0005886">
    <property type="term" value="C:plasma membrane"/>
    <property type="evidence" value="ECO:0007669"/>
    <property type="project" value="UniProtKB-SubCell"/>
</dbReference>
<organism evidence="11 12">
    <name type="scientific">Pectinatus cerevisiiphilus</name>
    <dbReference type="NCBI Taxonomy" id="86956"/>
    <lineage>
        <taxon>Bacteria</taxon>
        <taxon>Bacillati</taxon>
        <taxon>Bacillota</taxon>
        <taxon>Negativicutes</taxon>
        <taxon>Selenomonadales</taxon>
        <taxon>Selenomonadaceae</taxon>
        <taxon>Pectinatus</taxon>
    </lineage>
</organism>
<gene>
    <name evidence="10" type="primary">atpG</name>
    <name evidence="11" type="ORF">EDC37_104125</name>
</gene>
<keyword evidence="10" id="KW-1003">Cell membrane</keyword>
<dbReference type="RefSeq" id="WP_231040063.1">
    <property type="nucleotide sequence ID" value="NZ_SMAA01000004.1"/>
</dbReference>
<dbReference type="Gene3D" id="3.40.1380.10">
    <property type="match status" value="1"/>
</dbReference>
<evidence type="ECO:0000256" key="9">
    <source>
        <dbReference type="ARBA" id="ARBA00023310"/>
    </source>
</evidence>
<dbReference type="SUPFAM" id="SSF52943">
    <property type="entry name" value="ATP synthase (F1-ATPase), gamma subunit"/>
    <property type="match status" value="2"/>
</dbReference>
<dbReference type="GO" id="GO:0005524">
    <property type="term" value="F:ATP binding"/>
    <property type="evidence" value="ECO:0007669"/>
    <property type="project" value="UniProtKB-UniRule"/>
</dbReference>
<comment type="subunit">
    <text evidence="10">F-type ATPases have 2 components, CF(1) - the catalytic core - and CF(0) - the membrane proton channel. CF(1) has five subunits: alpha(3), beta(3), gamma(1), delta(1), epsilon(1). CF(0) has three main subunits: a, b and c.</text>
</comment>
<evidence type="ECO:0000256" key="2">
    <source>
        <dbReference type="ARBA" id="ARBA00004170"/>
    </source>
</evidence>
<name>A0A4R3KC42_9FIRM</name>
<keyword evidence="5 10" id="KW-0375">Hydrogen ion transport</keyword>
<dbReference type="PROSITE" id="PS00153">
    <property type="entry name" value="ATPASE_GAMMA"/>
    <property type="match status" value="1"/>
</dbReference>
<dbReference type="Pfam" id="PF00231">
    <property type="entry name" value="ATP-synt"/>
    <property type="match status" value="2"/>
</dbReference>
<dbReference type="CDD" id="cd12151">
    <property type="entry name" value="F1-ATPase_gamma"/>
    <property type="match status" value="1"/>
</dbReference>
<dbReference type="GO" id="GO:0046933">
    <property type="term" value="F:proton-transporting ATP synthase activity, rotational mechanism"/>
    <property type="evidence" value="ECO:0007669"/>
    <property type="project" value="UniProtKB-UniRule"/>
</dbReference>
<evidence type="ECO:0000256" key="1">
    <source>
        <dbReference type="ARBA" id="ARBA00003456"/>
    </source>
</evidence>
<protein>
    <recommendedName>
        <fullName evidence="10">ATP synthase gamma chain</fullName>
    </recommendedName>
    <alternativeName>
        <fullName evidence="10">ATP synthase F1 sector gamma subunit</fullName>
    </alternativeName>
    <alternativeName>
        <fullName evidence="10">F-ATPase gamma subunit</fullName>
    </alternativeName>
</protein>
<dbReference type="InterPro" id="IPR000131">
    <property type="entry name" value="ATP_synth_F1_gsu"/>
</dbReference>
<evidence type="ECO:0000256" key="10">
    <source>
        <dbReference type="HAMAP-Rule" id="MF_00815"/>
    </source>
</evidence>
<dbReference type="AlphaFoldDB" id="A0A4R3KC42"/>
<evidence type="ECO:0000256" key="3">
    <source>
        <dbReference type="ARBA" id="ARBA00007681"/>
    </source>
</evidence>
<proteinExistence type="inferred from homology"/>
<dbReference type="GO" id="GO:0042777">
    <property type="term" value="P:proton motive force-driven plasma membrane ATP synthesis"/>
    <property type="evidence" value="ECO:0007669"/>
    <property type="project" value="UniProtKB-UniRule"/>
</dbReference>
<keyword evidence="9 10" id="KW-0066">ATP synthesis</keyword>
<evidence type="ECO:0000256" key="7">
    <source>
        <dbReference type="ARBA" id="ARBA00023136"/>
    </source>
</evidence>
<reference evidence="11 12" key="1">
    <citation type="submission" date="2019-03" db="EMBL/GenBank/DDBJ databases">
        <title>Genomic Encyclopedia of Type Strains, Phase IV (KMG-IV): sequencing the most valuable type-strain genomes for metagenomic binning, comparative biology and taxonomic classification.</title>
        <authorList>
            <person name="Goeker M."/>
        </authorList>
    </citation>
    <scope>NUCLEOTIDE SEQUENCE [LARGE SCALE GENOMIC DNA]</scope>
    <source>
        <strain evidence="11 12">DSM 20467</strain>
    </source>
</reference>
<comment type="similarity">
    <text evidence="3 10">Belongs to the ATPase gamma chain family.</text>
</comment>
<keyword evidence="12" id="KW-1185">Reference proteome</keyword>
<dbReference type="PRINTS" id="PR00126">
    <property type="entry name" value="ATPASEGAMMA"/>
</dbReference>
<dbReference type="InterPro" id="IPR035968">
    <property type="entry name" value="ATP_synth_F1_ATPase_gsu"/>
</dbReference>
<comment type="subcellular location">
    <subcellularLocation>
        <location evidence="10">Cell membrane</location>
        <topology evidence="10">Peripheral membrane protein</topology>
    </subcellularLocation>
    <subcellularLocation>
        <location evidence="2">Membrane</location>
        <topology evidence="2">Peripheral membrane protein</topology>
    </subcellularLocation>
</comment>
<dbReference type="Gene3D" id="1.10.287.80">
    <property type="entry name" value="ATP synthase, gamma subunit, helix hairpin domain"/>
    <property type="match status" value="2"/>
</dbReference>
<evidence type="ECO:0000313" key="12">
    <source>
        <dbReference type="Proteomes" id="UP000295188"/>
    </source>
</evidence>
<keyword evidence="7 10" id="KW-0472">Membrane</keyword>
<keyword evidence="8 10" id="KW-0139">CF(1)</keyword>